<organism evidence="1 2">
    <name type="scientific">Photobacterium piscicola</name>
    <dbReference type="NCBI Taxonomy" id="1378299"/>
    <lineage>
        <taxon>Bacteria</taxon>
        <taxon>Pseudomonadati</taxon>
        <taxon>Pseudomonadota</taxon>
        <taxon>Gammaproteobacteria</taxon>
        <taxon>Vibrionales</taxon>
        <taxon>Vibrionaceae</taxon>
        <taxon>Photobacterium</taxon>
    </lineage>
</organism>
<sequence>MNDICHNVEIYLYCLFCNAKSSTDCDAISFMKQLIFILSLEQEQVQHYG</sequence>
<gene>
    <name evidence="1" type="ORF">CZ809_01435</name>
</gene>
<proteinExistence type="predicted"/>
<dbReference type="RefSeq" id="WP_159447939.1">
    <property type="nucleotide sequence ID" value="NZ_FUZI01000002.1"/>
</dbReference>
<evidence type="ECO:0000313" key="2">
    <source>
        <dbReference type="Proteomes" id="UP000189966"/>
    </source>
</evidence>
<protein>
    <submittedName>
        <fullName evidence="1">Uncharacterized protein</fullName>
    </submittedName>
</protein>
<accession>A0A1T5HYR2</accession>
<evidence type="ECO:0000313" key="1">
    <source>
        <dbReference type="EMBL" id="SKC31923.1"/>
    </source>
</evidence>
<reference evidence="1 2" key="1">
    <citation type="submission" date="2017-02" db="EMBL/GenBank/DDBJ databases">
        <authorList>
            <person name="Peterson S.W."/>
        </authorList>
    </citation>
    <scope>NUCLEOTIDE SEQUENCE [LARGE SCALE GENOMIC DNA]</scope>
    <source>
        <strain evidence="2">type strain: NCCB 100098</strain>
    </source>
</reference>
<dbReference type="Proteomes" id="UP000189966">
    <property type="component" value="Unassembled WGS sequence"/>
</dbReference>
<dbReference type="AlphaFoldDB" id="A0A1T5HYR2"/>
<name>A0A1T5HYR2_9GAMM</name>
<dbReference type="EMBL" id="FUZI01000002">
    <property type="protein sequence ID" value="SKC31923.1"/>
    <property type="molecule type" value="Genomic_DNA"/>
</dbReference>